<evidence type="ECO:0000256" key="1">
    <source>
        <dbReference type="ARBA" id="ARBA00004651"/>
    </source>
</evidence>
<accession>W0I2E6</accession>
<keyword evidence="7 8" id="KW-0472">Membrane</keyword>
<evidence type="ECO:0000256" key="2">
    <source>
        <dbReference type="ARBA" id="ARBA00010145"/>
    </source>
</evidence>
<dbReference type="AlphaFoldDB" id="W0I2E6"/>
<comment type="similarity">
    <text evidence="2">Belongs to the auxin efflux carrier (TC 2.A.69) family.</text>
</comment>
<dbReference type="HOGENOM" id="CLU_971885_0_0_2"/>
<feature type="transmembrane region" description="Helical" evidence="8">
    <location>
        <begin position="90"/>
        <end position="112"/>
    </location>
</feature>
<evidence type="ECO:0000256" key="5">
    <source>
        <dbReference type="ARBA" id="ARBA00022692"/>
    </source>
</evidence>
<organism evidence="9 10">
    <name type="scientific">Thermococcus paralvinellae</name>
    <dbReference type="NCBI Taxonomy" id="582419"/>
    <lineage>
        <taxon>Archaea</taxon>
        <taxon>Methanobacteriati</taxon>
        <taxon>Methanobacteriota</taxon>
        <taxon>Thermococci</taxon>
        <taxon>Thermococcales</taxon>
        <taxon>Thermococcaceae</taxon>
        <taxon>Thermococcus</taxon>
    </lineage>
</organism>
<reference evidence="9 10" key="1">
    <citation type="journal article" date="2014" name="Int. J. Syst. Evol. Microbiol.">
        <title>Thermococcus paralvinellae sp. nov. and Thermococcus cleftensis sp. nov. of hyperthermophilic heterotrophs from deep-sea hydrothermal vents.</title>
        <authorList>
            <person name="Hensley S.A."/>
            <person name="Jung J.H."/>
            <person name="Park C.S."/>
            <person name="Holden J.F."/>
        </authorList>
    </citation>
    <scope>NUCLEOTIDE SEQUENCE [LARGE SCALE GENOMIC DNA]</scope>
    <source>
        <strain evidence="9 10">ES1</strain>
    </source>
</reference>
<keyword evidence="4" id="KW-1003">Cell membrane</keyword>
<feature type="transmembrane region" description="Helical" evidence="8">
    <location>
        <begin position="187"/>
        <end position="206"/>
    </location>
</feature>
<evidence type="ECO:0000256" key="7">
    <source>
        <dbReference type="ARBA" id="ARBA00023136"/>
    </source>
</evidence>
<keyword evidence="5 8" id="KW-0812">Transmembrane</keyword>
<dbReference type="InterPro" id="IPR038770">
    <property type="entry name" value="Na+/solute_symporter_sf"/>
</dbReference>
<feature type="transmembrane region" description="Helical" evidence="8">
    <location>
        <begin position="160"/>
        <end position="181"/>
    </location>
</feature>
<evidence type="ECO:0000256" key="8">
    <source>
        <dbReference type="SAM" id="Phobius"/>
    </source>
</evidence>
<keyword evidence="6 8" id="KW-1133">Transmembrane helix</keyword>
<dbReference type="EMBL" id="CP006965">
    <property type="protein sequence ID" value="AHF80194.1"/>
    <property type="molecule type" value="Genomic_DNA"/>
</dbReference>
<protein>
    <recommendedName>
        <fullName evidence="11">Permease</fullName>
    </recommendedName>
</protein>
<evidence type="ECO:0000256" key="3">
    <source>
        <dbReference type="ARBA" id="ARBA00022448"/>
    </source>
</evidence>
<proteinExistence type="inferred from homology"/>
<dbReference type="PANTHER" id="PTHR36838:SF3">
    <property type="entry name" value="TRANSPORTER AUXIN EFFLUX CARRIER EC FAMILY"/>
    <property type="match status" value="1"/>
</dbReference>
<dbReference type="KEGG" id="ths:TES1_0808"/>
<evidence type="ECO:0000313" key="10">
    <source>
        <dbReference type="Proteomes" id="UP000019027"/>
    </source>
</evidence>
<dbReference type="Pfam" id="PF03547">
    <property type="entry name" value="Mem_trans"/>
    <property type="match status" value="1"/>
</dbReference>
<evidence type="ECO:0000256" key="6">
    <source>
        <dbReference type="ARBA" id="ARBA00022989"/>
    </source>
</evidence>
<dbReference type="GeneID" id="24906849"/>
<name>W0I2E6_9EURY</name>
<dbReference type="RefSeq" id="WP_042680528.1">
    <property type="nucleotide sequence ID" value="NZ_CP006965.1"/>
</dbReference>
<dbReference type="GO" id="GO:0055085">
    <property type="term" value="P:transmembrane transport"/>
    <property type="evidence" value="ECO:0007669"/>
    <property type="project" value="InterPro"/>
</dbReference>
<dbReference type="Proteomes" id="UP000019027">
    <property type="component" value="Chromosome"/>
</dbReference>
<dbReference type="GO" id="GO:0005886">
    <property type="term" value="C:plasma membrane"/>
    <property type="evidence" value="ECO:0007669"/>
    <property type="project" value="UniProtKB-SubCell"/>
</dbReference>
<feature type="transmembrane region" description="Helical" evidence="8">
    <location>
        <begin position="213"/>
        <end position="232"/>
    </location>
</feature>
<keyword evidence="3" id="KW-0813">Transport</keyword>
<dbReference type="InterPro" id="IPR004776">
    <property type="entry name" value="Mem_transp_PIN-like"/>
</dbReference>
<evidence type="ECO:0008006" key="11">
    <source>
        <dbReference type="Google" id="ProtNLM"/>
    </source>
</evidence>
<dbReference type="OrthoDB" id="85959at2157"/>
<feature type="transmembrane region" description="Helical" evidence="8">
    <location>
        <begin position="27"/>
        <end position="47"/>
    </location>
</feature>
<evidence type="ECO:0000256" key="4">
    <source>
        <dbReference type="ARBA" id="ARBA00022475"/>
    </source>
</evidence>
<comment type="subcellular location">
    <subcellularLocation>
        <location evidence="1">Cell membrane</location>
        <topology evidence="1">Multi-pass membrane protein</topology>
    </subcellularLocation>
</comment>
<feature type="transmembrane region" description="Helical" evidence="8">
    <location>
        <begin position="59"/>
        <end position="78"/>
    </location>
</feature>
<dbReference type="Gene3D" id="1.20.1530.20">
    <property type="match status" value="1"/>
</dbReference>
<feature type="transmembrane region" description="Helical" evidence="8">
    <location>
        <begin position="270"/>
        <end position="289"/>
    </location>
</feature>
<evidence type="ECO:0000313" key="9">
    <source>
        <dbReference type="EMBL" id="AHF80194.1"/>
    </source>
</evidence>
<keyword evidence="10" id="KW-1185">Reference proteome</keyword>
<gene>
    <name evidence="9" type="ORF">TES1_0808</name>
</gene>
<dbReference type="PANTHER" id="PTHR36838">
    <property type="entry name" value="AUXIN EFFLUX CARRIER FAMILY PROTEIN"/>
    <property type="match status" value="1"/>
</dbReference>
<feature type="transmembrane region" description="Helical" evidence="8">
    <location>
        <begin position="118"/>
        <end position="140"/>
    </location>
</feature>
<dbReference type="STRING" id="582419.TES1_0808"/>
<sequence>MNIPEMLSLIAIGFLLKRVIKSRKPFSVIRFLASNVLLAFYVFSNVASKDLAYLMEVRVVFIYVFLVIGVSFLGAYLYGLRLKDEKWKAALMILSIYPNTVALGFPIASLFLNDLTPAIIYASTNTLIALPISSFIAAHYSSGRASLTETIKRALKFPPVSANLLALFFVLGGIELPPQFLNMLNKIGWWSIPLILIYFGSTINLRKFEVKKLIEVAAFRIVLPFIFVFLTLKAPRDIFWAVLVEASMPPAIVANVILTQYKLKEEEAIGVTIVLTLLAILLFVILRILS</sequence>